<evidence type="ECO:0000313" key="2">
    <source>
        <dbReference type="EMBL" id="CRZ00465.1"/>
    </source>
</evidence>
<feature type="non-terminal residue" evidence="2">
    <location>
        <position position="1"/>
    </location>
</feature>
<organism evidence="2">
    <name type="scientific">Spongospora subterranea</name>
    <dbReference type="NCBI Taxonomy" id="70186"/>
    <lineage>
        <taxon>Eukaryota</taxon>
        <taxon>Sar</taxon>
        <taxon>Rhizaria</taxon>
        <taxon>Endomyxa</taxon>
        <taxon>Phytomyxea</taxon>
        <taxon>Plasmodiophorida</taxon>
        <taxon>Plasmodiophoridae</taxon>
        <taxon>Spongospora</taxon>
    </lineage>
</organism>
<evidence type="ECO:0000256" key="1">
    <source>
        <dbReference type="SAM" id="MobiDB-lite"/>
    </source>
</evidence>
<proteinExistence type="predicted"/>
<feature type="region of interest" description="Disordered" evidence="1">
    <location>
        <begin position="79"/>
        <end position="105"/>
    </location>
</feature>
<accession>A0A0H5QEU3</accession>
<dbReference type="AlphaFoldDB" id="A0A0H5QEU3"/>
<protein>
    <submittedName>
        <fullName evidence="2">Uncharacterized protein</fullName>
    </submittedName>
</protein>
<dbReference type="EMBL" id="HACM01000023">
    <property type="protein sequence ID" value="CRZ00465.1"/>
    <property type="molecule type" value="Transcribed_RNA"/>
</dbReference>
<sequence>IIVGETVTKINTVVANSQQRKRQPDEWETEPDSKRSATDSLRDLETTVDGDVEEPIVNNDDDVLNEVDPDVTYSAATHLTESVDGDHHAEQTLYVNENDRDVPLY</sequence>
<reference evidence="2" key="1">
    <citation type="submission" date="2015-04" db="EMBL/GenBank/DDBJ databases">
        <title>The genome sequence of the plant pathogenic Rhizarian Plasmodiophora brassicae reveals insights in its biotrophic life cycle and the origin of chitin synthesis.</title>
        <authorList>
            <person name="Schwelm A."/>
            <person name="Fogelqvist J."/>
            <person name="Knaust A."/>
            <person name="Julke S."/>
            <person name="Lilja T."/>
            <person name="Dhandapani V."/>
            <person name="Bonilla-Rosso G."/>
            <person name="Karlsson M."/>
            <person name="Shevchenko A."/>
            <person name="Choi S.R."/>
            <person name="Kim H.G."/>
            <person name="Park J.Y."/>
            <person name="Lim Y.P."/>
            <person name="Ludwig-Muller J."/>
            <person name="Dixelius C."/>
        </authorList>
    </citation>
    <scope>NUCLEOTIDE SEQUENCE</scope>
    <source>
        <tissue evidence="2">Potato root galls</tissue>
    </source>
</reference>
<feature type="region of interest" description="Disordered" evidence="1">
    <location>
        <begin position="15"/>
        <end position="56"/>
    </location>
</feature>
<feature type="compositionally biased region" description="Acidic residues" evidence="1">
    <location>
        <begin position="46"/>
        <end position="56"/>
    </location>
</feature>
<feature type="compositionally biased region" description="Basic and acidic residues" evidence="1">
    <location>
        <begin position="31"/>
        <end position="45"/>
    </location>
</feature>
<name>A0A0H5QEU3_9EUKA</name>